<sequence length="213" mass="23249">MKEKILVALKTKYSNLGFGAKALDGVASILEKSVTDESQIETAVSGVEPFLKVFQSDADRARTEYNALKGLYDELKAKSEASPANGGGQGKKNEPDDEEPAWFKAYKKQQEERYNAIKAESDTLKAEKAKNDRANLISAKAKELGIPEWRMKEGFVIADDADEKTIGDYLANVQKNLVTAGLEGKGSGFPMSTPEAQGKELAKAWAETLPDKE</sequence>
<dbReference type="HOGENOM" id="CLU_1329763_0_0_10"/>
<accession>B0MUK0</accession>
<keyword evidence="3" id="KW-1185">Reference proteome</keyword>
<proteinExistence type="predicted"/>
<feature type="region of interest" description="Disordered" evidence="1">
    <location>
        <begin position="79"/>
        <end position="99"/>
    </location>
</feature>
<protein>
    <recommendedName>
        <fullName evidence="4">Phage minor structural protein GP20</fullName>
    </recommendedName>
</protein>
<gene>
    <name evidence="2" type="ORF">ALIPUT_00706</name>
</gene>
<dbReference type="AlphaFoldDB" id="B0MUK0"/>
<comment type="caution">
    <text evidence="2">The sequence shown here is derived from an EMBL/GenBank/DDBJ whole genome shotgun (WGS) entry which is preliminary data.</text>
</comment>
<dbReference type="eggNOG" id="ENOG50308IB">
    <property type="taxonomic scope" value="Bacteria"/>
</dbReference>
<evidence type="ECO:0000313" key="3">
    <source>
        <dbReference type="Proteomes" id="UP000005819"/>
    </source>
</evidence>
<reference evidence="2" key="1">
    <citation type="submission" date="2007-10" db="EMBL/GenBank/DDBJ databases">
        <authorList>
            <person name="Fulton L."/>
            <person name="Clifton S."/>
            <person name="Fulton B."/>
            <person name="Xu J."/>
            <person name="Minx P."/>
            <person name="Pepin K.H."/>
            <person name="Johnson M."/>
            <person name="Thiruvilangam P."/>
            <person name="Bhonagiri V."/>
            <person name="Nash W.E."/>
            <person name="Mardis E.R."/>
            <person name="Wilson R.K."/>
        </authorList>
    </citation>
    <scope>NUCLEOTIDE SEQUENCE [LARGE SCALE GENOMIC DNA]</scope>
    <source>
        <strain evidence="2">DSM 17216</strain>
    </source>
</reference>
<dbReference type="RefSeq" id="WP_004329538.1">
    <property type="nucleotide sequence ID" value="NZ_DS499580.1"/>
</dbReference>
<name>B0MUK0_9BACT</name>
<dbReference type="Proteomes" id="UP000005819">
    <property type="component" value="Unassembled WGS sequence"/>
</dbReference>
<organism evidence="2 3">
    <name type="scientific">Alistipes putredinis DSM 17216</name>
    <dbReference type="NCBI Taxonomy" id="445970"/>
    <lineage>
        <taxon>Bacteria</taxon>
        <taxon>Pseudomonadati</taxon>
        <taxon>Bacteroidota</taxon>
        <taxon>Bacteroidia</taxon>
        <taxon>Bacteroidales</taxon>
        <taxon>Rikenellaceae</taxon>
        <taxon>Alistipes</taxon>
    </lineage>
</organism>
<dbReference type="OrthoDB" id="665785at2"/>
<evidence type="ECO:0000256" key="1">
    <source>
        <dbReference type="SAM" id="MobiDB-lite"/>
    </source>
</evidence>
<reference evidence="2" key="2">
    <citation type="submission" date="2013-09" db="EMBL/GenBank/DDBJ databases">
        <title>Draft genome sequence of Alistipes putredinis (DSM 17216).</title>
        <authorList>
            <person name="Sudarsanam P."/>
            <person name="Ley R."/>
            <person name="Guruge J."/>
            <person name="Turnbaugh P.J."/>
            <person name="Mahowald M."/>
            <person name="Liep D."/>
            <person name="Gordon J."/>
        </authorList>
    </citation>
    <scope>NUCLEOTIDE SEQUENCE</scope>
    <source>
        <strain evidence="2">DSM 17216</strain>
    </source>
</reference>
<dbReference type="GeneID" id="73803714"/>
<evidence type="ECO:0000313" key="2">
    <source>
        <dbReference type="EMBL" id="EDS03655.1"/>
    </source>
</evidence>
<dbReference type="EMBL" id="ABFK02000017">
    <property type="protein sequence ID" value="EDS03655.1"/>
    <property type="molecule type" value="Genomic_DNA"/>
</dbReference>
<evidence type="ECO:0008006" key="4">
    <source>
        <dbReference type="Google" id="ProtNLM"/>
    </source>
</evidence>